<protein>
    <recommendedName>
        <fullName evidence="1">DUF1266 domain-containing protein</fullName>
    </recommendedName>
</protein>
<dbReference type="EMBL" id="JACHDB010000001">
    <property type="protein sequence ID" value="MBB5433863.1"/>
    <property type="molecule type" value="Genomic_DNA"/>
</dbReference>
<accession>A0A7W8QQ53</accession>
<evidence type="ECO:0000313" key="2">
    <source>
        <dbReference type="EMBL" id="MBB5433863.1"/>
    </source>
</evidence>
<feature type="domain" description="DUF1266" evidence="1">
    <location>
        <begin position="58"/>
        <end position="251"/>
    </location>
</feature>
<proteinExistence type="predicted"/>
<dbReference type="Proteomes" id="UP000572635">
    <property type="component" value="Unassembled WGS sequence"/>
</dbReference>
<sequence>MAVPAASPRLTADPRGHFFGPMAHAYACGAQMAVTNEAPWNIVFGSCSCCGVAEKREMLRESWGVHDPAEWRATLEGLLDERSSDQGATLVMDIRWQTAQWYRRPIDPATWQAAVGDWCRRNGQADIHAPLIETVERILRYEARLTADGVLPYGAVIRDMIAYDFGRAVNFARWGVHAEYTDPATAESFILHAGVQSRRFYSSWAHLSAGYILGRCLRFDEDEFGPYYTGPVAAHHALMQDPQSPWLNIPFQM</sequence>
<dbReference type="Pfam" id="PF06889">
    <property type="entry name" value="DUF1266"/>
    <property type="match status" value="1"/>
</dbReference>
<comment type="caution">
    <text evidence="2">The sequence shown here is derived from an EMBL/GenBank/DDBJ whole genome shotgun (WGS) entry which is preliminary data.</text>
</comment>
<dbReference type="AlphaFoldDB" id="A0A7W8QQ53"/>
<name>A0A7W8QQ53_9ACTN</name>
<keyword evidence="3" id="KW-1185">Reference proteome</keyword>
<reference evidence="2 3" key="1">
    <citation type="submission" date="2020-08" db="EMBL/GenBank/DDBJ databases">
        <title>Sequencing the genomes of 1000 actinobacteria strains.</title>
        <authorList>
            <person name="Klenk H.-P."/>
        </authorList>
    </citation>
    <scope>NUCLEOTIDE SEQUENCE [LARGE SCALE GENOMIC DNA]</scope>
    <source>
        <strain evidence="2 3">DSM 44551</strain>
    </source>
</reference>
<dbReference type="RefSeq" id="WP_184393988.1">
    <property type="nucleotide sequence ID" value="NZ_BAAAJD010000017.1"/>
</dbReference>
<evidence type="ECO:0000259" key="1">
    <source>
        <dbReference type="Pfam" id="PF06889"/>
    </source>
</evidence>
<gene>
    <name evidence="2" type="ORF">HDA36_003947</name>
</gene>
<evidence type="ECO:0000313" key="3">
    <source>
        <dbReference type="Proteomes" id="UP000572635"/>
    </source>
</evidence>
<dbReference type="InterPro" id="IPR009677">
    <property type="entry name" value="DUF1266"/>
</dbReference>
<organism evidence="2 3">
    <name type="scientific">Nocardiopsis composta</name>
    <dbReference type="NCBI Taxonomy" id="157465"/>
    <lineage>
        <taxon>Bacteria</taxon>
        <taxon>Bacillati</taxon>
        <taxon>Actinomycetota</taxon>
        <taxon>Actinomycetes</taxon>
        <taxon>Streptosporangiales</taxon>
        <taxon>Nocardiopsidaceae</taxon>
        <taxon>Nocardiopsis</taxon>
    </lineage>
</organism>